<dbReference type="PANTHER" id="PTHR13274:SF2">
    <property type="entry name" value="SMALL RIBOSOMAL SUBUNIT PROTEIN MS25"/>
    <property type="match status" value="1"/>
</dbReference>
<dbReference type="SUPFAM" id="SSF52833">
    <property type="entry name" value="Thioredoxin-like"/>
    <property type="match status" value="1"/>
</dbReference>
<evidence type="ECO:0000256" key="1">
    <source>
        <dbReference type="ARBA" id="ARBA00004173"/>
    </source>
</evidence>
<dbReference type="AlphaFoldDB" id="A0A1Y2A8N1"/>
<proteinExistence type="predicted"/>
<protein>
    <recommendedName>
        <fullName evidence="6">Ribosomal protein/NADH dehydrogenase domain-containing protein</fullName>
    </recommendedName>
</protein>
<comment type="subcellular location">
    <subcellularLocation>
        <location evidence="1">Mitochondrion</location>
    </subcellularLocation>
</comment>
<keyword evidence="2" id="KW-0689">Ribosomal protein</keyword>
<evidence type="ECO:0000256" key="5">
    <source>
        <dbReference type="SAM" id="MobiDB-lite"/>
    </source>
</evidence>
<dbReference type="OrthoDB" id="1696305at2759"/>
<evidence type="ECO:0000256" key="4">
    <source>
        <dbReference type="ARBA" id="ARBA00023274"/>
    </source>
</evidence>
<dbReference type="GO" id="GO:0005840">
    <property type="term" value="C:ribosome"/>
    <property type="evidence" value="ECO:0007669"/>
    <property type="project" value="UniProtKB-KW"/>
</dbReference>
<dbReference type="STRING" id="1231657.A0A1Y2A8N1"/>
<keyword evidence="3" id="KW-0496">Mitochondrion</keyword>
<dbReference type="EMBL" id="MCFA01000005">
    <property type="protein sequence ID" value="ORY18834.1"/>
    <property type="molecule type" value="Genomic_DNA"/>
</dbReference>
<keyword evidence="8" id="KW-1185">Reference proteome</keyword>
<evidence type="ECO:0000313" key="8">
    <source>
        <dbReference type="Proteomes" id="UP000193144"/>
    </source>
</evidence>
<feature type="region of interest" description="Disordered" evidence="5">
    <location>
        <begin position="91"/>
        <end position="111"/>
    </location>
</feature>
<evidence type="ECO:0000256" key="2">
    <source>
        <dbReference type="ARBA" id="ARBA00022980"/>
    </source>
</evidence>
<dbReference type="SMART" id="SM00916">
    <property type="entry name" value="L51_S25_CI-B8"/>
    <property type="match status" value="1"/>
</dbReference>
<evidence type="ECO:0000256" key="3">
    <source>
        <dbReference type="ARBA" id="ARBA00023128"/>
    </source>
</evidence>
<dbReference type="GO" id="GO:1990904">
    <property type="term" value="C:ribonucleoprotein complex"/>
    <property type="evidence" value="ECO:0007669"/>
    <property type="project" value="UniProtKB-KW"/>
</dbReference>
<gene>
    <name evidence="7" type="ORF">BCR34DRAFT_553577</name>
</gene>
<name>A0A1Y2A8N1_9PLEO</name>
<feature type="domain" description="Ribosomal protein/NADH dehydrogenase" evidence="6">
    <location>
        <begin position="40"/>
        <end position="137"/>
    </location>
</feature>
<dbReference type="GO" id="GO:0003735">
    <property type="term" value="F:structural constituent of ribosome"/>
    <property type="evidence" value="ECO:0007669"/>
    <property type="project" value="InterPro"/>
</dbReference>
<keyword evidence="4" id="KW-0687">Ribonucleoprotein</keyword>
<dbReference type="PANTHER" id="PTHR13274">
    <property type="entry name" value="MITOCHONDRIAL RIBOSOMAL PROTEIN S25"/>
    <property type="match status" value="1"/>
</dbReference>
<dbReference type="GO" id="GO:0005739">
    <property type="term" value="C:mitochondrion"/>
    <property type="evidence" value="ECO:0007669"/>
    <property type="project" value="UniProtKB-SubCell"/>
</dbReference>
<dbReference type="InterPro" id="IPR007741">
    <property type="entry name" value="Ribosomal_mL43/mS25/NADH_DH"/>
</dbReference>
<sequence length="192" mass="21846">MVNIVKRMRVLRELLWIRVGPGALKLPKEVTKISMEFNNKIDGGHRGARKFWREMLPRIKYRNPIVPIEVSRHTDPAGPCKLYIYTEPAQATTTSAPSSPTPSSSTTATAKPTHDIDIRMIAESQILAELIRVTKAEVIEATEQEKEEVREIEEFKERSEADRQLVREKFVAGRREEELLRLARGEITADAA</sequence>
<dbReference type="InterPro" id="IPR040049">
    <property type="entry name" value="Ribosomal_mS25/mL61"/>
</dbReference>
<evidence type="ECO:0000313" key="7">
    <source>
        <dbReference type="EMBL" id="ORY18834.1"/>
    </source>
</evidence>
<dbReference type="Proteomes" id="UP000193144">
    <property type="component" value="Unassembled WGS sequence"/>
</dbReference>
<comment type="caution">
    <text evidence="7">The sequence shown here is derived from an EMBL/GenBank/DDBJ whole genome shotgun (WGS) entry which is preliminary data.</text>
</comment>
<accession>A0A1Y2A8N1</accession>
<reference evidence="7 8" key="1">
    <citation type="submission" date="2016-07" db="EMBL/GenBank/DDBJ databases">
        <title>Pervasive Adenine N6-methylation of Active Genes in Fungi.</title>
        <authorList>
            <consortium name="DOE Joint Genome Institute"/>
            <person name="Mondo S.J."/>
            <person name="Dannebaum R.O."/>
            <person name="Kuo R.C."/>
            <person name="Labutti K."/>
            <person name="Haridas S."/>
            <person name="Kuo A."/>
            <person name="Salamov A."/>
            <person name="Ahrendt S.R."/>
            <person name="Lipzen A."/>
            <person name="Sullivan W."/>
            <person name="Andreopoulos W.B."/>
            <person name="Clum A."/>
            <person name="Lindquist E."/>
            <person name="Daum C."/>
            <person name="Ramamoorthy G.K."/>
            <person name="Gryganskyi A."/>
            <person name="Culley D."/>
            <person name="Magnuson J.K."/>
            <person name="James T.Y."/>
            <person name="O'Malley M.A."/>
            <person name="Stajich J.E."/>
            <person name="Spatafora J.W."/>
            <person name="Visel A."/>
            <person name="Grigoriev I.V."/>
        </authorList>
    </citation>
    <scope>NUCLEOTIDE SEQUENCE [LARGE SCALE GENOMIC DNA]</scope>
    <source>
        <strain evidence="7 8">CBS 115471</strain>
    </source>
</reference>
<evidence type="ECO:0000259" key="6">
    <source>
        <dbReference type="SMART" id="SM00916"/>
    </source>
</evidence>
<dbReference type="InterPro" id="IPR036249">
    <property type="entry name" value="Thioredoxin-like_sf"/>
</dbReference>
<organism evidence="7 8">
    <name type="scientific">Clohesyomyces aquaticus</name>
    <dbReference type="NCBI Taxonomy" id="1231657"/>
    <lineage>
        <taxon>Eukaryota</taxon>
        <taxon>Fungi</taxon>
        <taxon>Dikarya</taxon>
        <taxon>Ascomycota</taxon>
        <taxon>Pezizomycotina</taxon>
        <taxon>Dothideomycetes</taxon>
        <taxon>Pleosporomycetidae</taxon>
        <taxon>Pleosporales</taxon>
        <taxon>Lindgomycetaceae</taxon>
        <taxon>Clohesyomyces</taxon>
    </lineage>
</organism>
<dbReference type="Pfam" id="PF05047">
    <property type="entry name" value="L51_S25_CI-B8"/>
    <property type="match status" value="1"/>
</dbReference>